<sequence>MLHCGLWSMVASAALLPSCALLRYGTDWTGLDSEAWYLMVCERSPWRRDSVLVTPFRGLVLGCELMRALAPASCTMTQAAPWTERPRDRTPTADRDVYCM</sequence>
<evidence type="ECO:0008006" key="5">
    <source>
        <dbReference type="Google" id="ProtNLM"/>
    </source>
</evidence>
<feature type="region of interest" description="Disordered" evidence="1">
    <location>
        <begin position="80"/>
        <end position="100"/>
    </location>
</feature>
<evidence type="ECO:0000256" key="1">
    <source>
        <dbReference type="SAM" id="MobiDB-lite"/>
    </source>
</evidence>
<keyword evidence="2" id="KW-0732">Signal</keyword>
<evidence type="ECO:0000313" key="4">
    <source>
        <dbReference type="Proteomes" id="UP000076532"/>
    </source>
</evidence>
<evidence type="ECO:0000313" key="3">
    <source>
        <dbReference type="EMBL" id="KZP02870.1"/>
    </source>
</evidence>
<feature type="signal peptide" evidence="2">
    <location>
        <begin position="1"/>
        <end position="20"/>
    </location>
</feature>
<protein>
    <recommendedName>
        <fullName evidence="5">Secreted protein</fullName>
    </recommendedName>
</protein>
<gene>
    <name evidence="3" type="ORF">FIBSPDRAFT_545784</name>
</gene>
<keyword evidence="4" id="KW-1185">Reference proteome</keyword>
<evidence type="ECO:0000256" key="2">
    <source>
        <dbReference type="SAM" id="SignalP"/>
    </source>
</evidence>
<feature type="compositionally biased region" description="Basic and acidic residues" evidence="1">
    <location>
        <begin position="84"/>
        <end position="100"/>
    </location>
</feature>
<dbReference type="EMBL" id="KV418261">
    <property type="protein sequence ID" value="KZP02870.1"/>
    <property type="molecule type" value="Genomic_DNA"/>
</dbReference>
<organism evidence="3 4">
    <name type="scientific">Athelia psychrophila</name>
    <dbReference type="NCBI Taxonomy" id="1759441"/>
    <lineage>
        <taxon>Eukaryota</taxon>
        <taxon>Fungi</taxon>
        <taxon>Dikarya</taxon>
        <taxon>Basidiomycota</taxon>
        <taxon>Agaricomycotina</taxon>
        <taxon>Agaricomycetes</taxon>
        <taxon>Agaricomycetidae</taxon>
        <taxon>Atheliales</taxon>
        <taxon>Atheliaceae</taxon>
        <taxon>Athelia</taxon>
    </lineage>
</organism>
<reference evidence="3 4" key="1">
    <citation type="journal article" date="2016" name="Mol. Biol. Evol.">
        <title>Comparative Genomics of Early-Diverging Mushroom-Forming Fungi Provides Insights into the Origins of Lignocellulose Decay Capabilities.</title>
        <authorList>
            <person name="Nagy L.G."/>
            <person name="Riley R."/>
            <person name="Tritt A."/>
            <person name="Adam C."/>
            <person name="Daum C."/>
            <person name="Floudas D."/>
            <person name="Sun H."/>
            <person name="Yadav J.S."/>
            <person name="Pangilinan J."/>
            <person name="Larsson K.H."/>
            <person name="Matsuura K."/>
            <person name="Barry K."/>
            <person name="Labutti K."/>
            <person name="Kuo R."/>
            <person name="Ohm R.A."/>
            <person name="Bhattacharya S.S."/>
            <person name="Shirouzu T."/>
            <person name="Yoshinaga Y."/>
            <person name="Martin F.M."/>
            <person name="Grigoriev I.V."/>
            <person name="Hibbett D.S."/>
        </authorList>
    </citation>
    <scope>NUCLEOTIDE SEQUENCE [LARGE SCALE GENOMIC DNA]</scope>
    <source>
        <strain evidence="3 4">CBS 109695</strain>
    </source>
</reference>
<dbReference type="AlphaFoldDB" id="A0A167TEX5"/>
<name>A0A167TEX5_9AGAM</name>
<proteinExistence type="predicted"/>
<feature type="chain" id="PRO_5007892544" description="Secreted protein" evidence="2">
    <location>
        <begin position="21"/>
        <end position="100"/>
    </location>
</feature>
<dbReference type="Proteomes" id="UP000076532">
    <property type="component" value="Unassembled WGS sequence"/>
</dbReference>
<accession>A0A167TEX5</accession>